<protein>
    <submittedName>
        <fullName evidence="2">Foldase protein PrsA</fullName>
    </submittedName>
</protein>
<evidence type="ECO:0000313" key="2">
    <source>
        <dbReference type="EMBL" id="KZU03512.1"/>
    </source>
</evidence>
<evidence type="ECO:0000313" key="3">
    <source>
        <dbReference type="Proteomes" id="UP000076989"/>
    </source>
</evidence>
<proteinExistence type="predicted"/>
<keyword evidence="1" id="KW-0732">Signal</keyword>
<dbReference type="EMBL" id="LUWI01000022">
    <property type="protein sequence ID" value="KZU03512.1"/>
    <property type="molecule type" value="Genomic_DNA"/>
</dbReference>
<feature type="signal peptide" evidence="1">
    <location>
        <begin position="1"/>
        <end position="25"/>
    </location>
</feature>
<dbReference type="RefSeq" id="WP_228977786.1">
    <property type="nucleotide sequence ID" value="NZ_CAXLJY010000001.1"/>
</dbReference>
<reference evidence="2 3" key="1">
    <citation type="submission" date="2016-03" db="EMBL/GenBank/DDBJ databases">
        <title>Comparative genomics of 54 Lactobacillus plantarum strains reveals genomic uncoupling from niche constraints.</title>
        <authorList>
            <person name="Martino M.E."/>
        </authorList>
    </citation>
    <scope>NUCLEOTIDE SEQUENCE [LARGE SCALE GENOMIC DNA]</scope>
    <source>
        <strain evidence="2 3">Nizo2260</strain>
    </source>
</reference>
<dbReference type="Proteomes" id="UP000076989">
    <property type="component" value="Unassembled WGS sequence"/>
</dbReference>
<sequence length="67" mass="7248">MKYRLIGVGASLVIAVMLTGCQAKATTLVKSDAGQVTQAEVFKQIENQATTQQAVQELTLNKVLNQR</sequence>
<accession>A0AB34XYT1</accession>
<dbReference type="PROSITE" id="PS51257">
    <property type="entry name" value="PROKAR_LIPOPROTEIN"/>
    <property type="match status" value="1"/>
</dbReference>
<gene>
    <name evidence="2" type="ORF">Nizo2260_1752</name>
</gene>
<name>A0AB34XYT1_LACPN</name>
<evidence type="ECO:0000256" key="1">
    <source>
        <dbReference type="SAM" id="SignalP"/>
    </source>
</evidence>
<dbReference type="AlphaFoldDB" id="A0AB34XYT1"/>
<feature type="chain" id="PRO_5044287027" evidence="1">
    <location>
        <begin position="26"/>
        <end position="67"/>
    </location>
</feature>
<organism evidence="2 3">
    <name type="scientific">Lactiplantibacillus plantarum</name>
    <name type="common">Lactobacillus plantarum</name>
    <dbReference type="NCBI Taxonomy" id="1590"/>
    <lineage>
        <taxon>Bacteria</taxon>
        <taxon>Bacillati</taxon>
        <taxon>Bacillota</taxon>
        <taxon>Bacilli</taxon>
        <taxon>Lactobacillales</taxon>
        <taxon>Lactobacillaceae</taxon>
        <taxon>Lactiplantibacillus</taxon>
    </lineage>
</organism>
<comment type="caution">
    <text evidence="2">The sequence shown here is derived from an EMBL/GenBank/DDBJ whole genome shotgun (WGS) entry which is preliminary data.</text>
</comment>